<dbReference type="KEGG" id="elux:BTN50_0472"/>
<keyword evidence="3" id="KW-0808">Transferase</keyword>
<dbReference type="AlphaFoldDB" id="A0A291B7M7"/>
<protein>
    <submittedName>
        <fullName evidence="3">Pseudaminic acid cytidylyltransferase</fullName>
        <ecNumber evidence="3">2.7.7.43</ecNumber>
    </submittedName>
</protein>
<dbReference type="SUPFAM" id="SSF53756">
    <property type="entry name" value="UDP-Glycosyltransferase/glycogen phosphorylase"/>
    <property type="match status" value="1"/>
</dbReference>
<name>A0A291B7M7_9GAMM</name>
<gene>
    <name evidence="3" type="ORF">BTN50_0472</name>
</gene>
<feature type="active site" description="Proton acceptor" evidence="1">
    <location>
        <position position="17"/>
    </location>
</feature>
<feature type="binding site" evidence="2">
    <location>
        <position position="172"/>
    </location>
    <ligand>
        <name>substrate</name>
    </ligand>
</feature>
<dbReference type="OrthoDB" id="9788924at2"/>
<dbReference type="InterPro" id="IPR020023">
    <property type="entry name" value="PseG"/>
</dbReference>
<keyword evidence="3" id="KW-0548">Nucleotidyltransferase</keyword>
<dbReference type="Gene3D" id="3.40.50.2000">
    <property type="entry name" value="Glycogen Phosphorylase B"/>
    <property type="match status" value="1"/>
</dbReference>
<accession>A0A291B7M7</accession>
<dbReference type="EC" id="2.7.7.43" evidence="3"/>
<dbReference type="GO" id="GO:0008781">
    <property type="term" value="F:N-acylneuraminate cytidylyltransferase activity"/>
    <property type="evidence" value="ECO:0007669"/>
    <property type="project" value="UniProtKB-EC"/>
</dbReference>
<dbReference type="RefSeq" id="WP_096618844.1">
    <property type="nucleotide sequence ID" value="NZ_CP020660.1"/>
</dbReference>
<proteinExistence type="predicted"/>
<dbReference type="Gene3D" id="3.40.50.11190">
    <property type="match status" value="1"/>
</dbReference>
<sequence length="355" mass="40574">MNVMIRVDASEQIGTGHIMRCLVLSKKLLARNHTVTILSRALKGNLIDYCCQQGISTVALPTIEKITASNYNDYQPWLRVNQKKDARQCLTTLKEASFDWIVCDHYALDTQWQSLMKRHDTKLLAIDDLANRQHNCDILFDHNPWPNFKNRYHSLIPPSSQRLLGLKFALLRDSFIELKNIHEENIKNQVIVFFSGSDPTGECLKFLTACQCIPNLPFQVVLIYGISNPRKTQLLEKFLPPFITLVKNIPEFETQLAHSRYAFGGVGVSAIERTYLRLPSTLVSVAENQREMAEHLANSGLYRYLGLSNNITPFDYTNELTWLVEHWNKLPWRLPESDIDGNGANRVVKAMEAAS</sequence>
<organism evidence="3 4">
    <name type="scientific">Candidatus Enterovibrio altilux</name>
    <dbReference type="NCBI Taxonomy" id="1927128"/>
    <lineage>
        <taxon>Bacteria</taxon>
        <taxon>Pseudomonadati</taxon>
        <taxon>Pseudomonadota</taxon>
        <taxon>Gammaproteobacteria</taxon>
        <taxon>Vibrionales</taxon>
        <taxon>Vibrionaceae</taxon>
        <taxon>Enterovibrio</taxon>
    </lineage>
</organism>
<feature type="binding site" evidence="2">
    <location>
        <position position="272"/>
    </location>
    <ligand>
        <name>substrate</name>
    </ligand>
</feature>
<evidence type="ECO:0000256" key="2">
    <source>
        <dbReference type="PIRSR" id="PIRSR620023-2"/>
    </source>
</evidence>
<dbReference type="NCBIfam" id="TIGR03590">
    <property type="entry name" value="PseG"/>
    <property type="match status" value="1"/>
</dbReference>
<dbReference type="EMBL" id="CP020660">
    <property type="protein sequence ID" value="ATF09001.1"/>
    <property type="molecule type" value="Genomic_DNA"/>
</dbReference>
<dbReference type="Proteomes" id="UP000218160">
    <property type="component" value="Chromosome 1"/>
</dbReference>
<evidence type="ECO:0000313" key="4">
    <source>
        <dbReference type="Proteomes" id="UP000218160"/>
    </source>
</evidence>
<evidence type="ECO:0000256" key="1">
    <source>
        <dbReference type="PIRSR" id="PIRSR620023-1"/>
    </source>
</evidence>
<keyword evidence="4" id="KW-1185">Reference proteome</keyword>
<reference evidence="4" key="1">
    <citation type="submission" date="2017-04" db="EMBL/GenBank/DDBJ databases">
        <title>Genome evolution of the luminous symbionts of deep sea anglerfish.</title>
        <authorList>
            <person name="Hendry T.A."/>
        </authorList>
    </citation>
    <scope>NUCLEOTIDE SEQUENCE [LARGE SCALE GENOMIC DNA]</scope>
</reference>
<evidence type="ECO:0000313" key="3">
    <source>
        <dbReference type="EMBL" id="ATF09001.1"/>
    </source>
</evidence>